<accession>A0A0E3ST16</accession>
<evidence type="ECO:0000259" key="2">
    <source>
        <dbReference type="Pfam" id="PF11611"/>
    </source>
</evidence>
<dbReference type="GeneID" id="24894360"/>
<evidence type="ECO:0000313" key="3">
    <source>
        <dbReference type="EMBL" id="AKB85843.1"/>
    </source>
</evidence>
<dbReference type="RefSeq" id="WP_082087320.1">
    <property type="nucleotide sequence ID" value="NZ_CP009518.1"/>
</dbReference>
<organism evidence="3 4">
    <name type="scientific">Methanococcoides methylutens MM1</name>
    <dbReference type="NCBI Taxonomy" id="1434104"/>
    <lineage>
        <taxon>Archaea</taxon>
        <taxon>Methanobacteriati</taxon>
        <taxon>Methanobacteriota</taxon>
        <taxon>Stenosarchaea group</taxon>
        <taxon>Methanomicrobia</taxon>
        <taxon>Methanosarcinales</taxon>
        <taxon>Methanosarcinaceae</taxon>
        <taxon>Methanococcoides</taxon>
    </lineage>
</organism>
<evidence type="ECO:0000313" key="4">
    <source>
        <dbReference type="Proteomes" id="UP000033048"/>
    </source>
</evidence>
<reference evidence="3 4" key="1">
    <citation type="submission" date="2014-07" db="EMBL/GenBank/DDBJ databases">
        <title>Methanogenic archaea and the global carbon cycle.</title>
        <authorList>
            <person name="Henriksen J.R."/>
            <person name="Luke J."/>
            <person name="Reinhart S."/>
            <person name="Benedict M.N."/>
            <person name="Youngblut N.D."/>
            <person name="Metcalf M.E."/>
            <person name="Whitaker R.J."/>
            <person name="Metcalf W.W."/>
        </authorList>
    </citation>
    <scope>NUCLEOTIDE SEQUENCE [LARGE SCALE GENOMIC DNA]</scope>
    <source>
        <strain evidence="3 4">MM1</strain>
    </source>
</reference>
<dbReference type="Pfam" id="PF11611">
    <property type="entry name" value="DUF4352"/>
    <property type="match status" value="1"/>
</dbReference>
<dbReference type="KEGG" id="mmet:MCMEM_1790"/>
<keyword evidence="1" id="KW-0732">Signal</keyword>
<gene>
    <name evidence="3" type="ORF">MCMEM_1790</name>
</gene>
<proteinExistence type="predicted"/>
<dbReference type="Proteomes" id="UP000033048">
    <property type="component" value="Chromosome"/>
</dbReference>
<dbReference type="AlphaFoldDB" id="A0A0E3ST16"/>
<protein>
    <recommendedName>
        <fullName evidence="2">DUF4352 domain-containing protein</fullName>
    </recommendedName>
</protein>
<keyword evidence="4" id="KW-1185">Reference proteome</keyword>
<dbReference type="InterPro" id="IPR029051">
    <property type="entry name" value="DUF4352"/>
</dbReference>
<dbReference type="Gene3D" id="2.60.40.1240">
    <property type="match status" value="1"/>
</dbReference>
<dbReference type="PROSITE" id="PS51257">
    <property type="entry name" value="PROKAR_LIPOPROTEIN"/>
    <property type="match status" value="1"/>
</dbReference>
<feature type="domain" description="DUF4352" evidence="2">
    <location>
        <begin position="65"/>
        <end position="144"/>
    </location>
</feature>
<dbReference type="HOGENOM" id="CLU_958508_0_0_2"/>
<dbReference type="InterPro" id="IPR029050">
    <property type="entry name" value="Immunoprotect_excell_Ig-like"/>
</dbReference>
<dbReference type="OrthoDB" id="387446at2157"/>
<name>A0A0E3ST16_METMT</name>
<sequence>MKLFYKLITVLLILVSMTAIGCTDVAGNNPIEESVSDTEPTNICTYDWELETTDRIGYDFYAPIGYKYAIVNLYIQNNADTPISTDPNNWIFVGNSVAYTHDSATYADEIAHQSVDILPGGEFTTKIVYLVDDDISTSEMSYSDTQIQLKKSDYFDKLRAENKQQTEEEVYAAIAADLRSAGYNVVSVDIRDEALEVNNRFGTYKTMVFTIPTEEDAKHILDMSGMYIDSADAFMTVAEEDTSSELYSEYFVSKNDVYAYKHHTVTYENIEICTYRKAPLDQEDFLQLFE</sequence>
<dbReference type="EMBL" id="CP009518">
    <property type="protein sequence ID" value="AKB85843.1"/>
    <property type="molecule type" value="Genomic_DNA"/>
</dbReference>
<evidence type="ECO:0000256" key="1">
    <source>
        <dbReference type="ARBA" id="ARBA00022729"/>
    </source>
</evidence>